<dbReference type="EMBL" id="JSUQ01000027">
    <property type="protein sequence ID" value="KHQ50396.1"/>
    <property type="molecule type" value="Genomic_DNA"/>
</dbReference>
<comment type="caution">
    <text evidence="1">The sequence shown here is derived from an EMBL/GenBank/DDBJ whole genome shotgun (WGS) entry which is preliminary data.</text>
</comment>
<evidence type="ECO:0000313" key="2">
    <source>
        <dbReference type="Proteomes" id="UP000030960"/>
    </source>
</evidence>
<name>A0A0B3S1A1_9RHOB</name>
<dbReference type="AlphaFoldDB" id="A0A0B3S1A1"/>
<evidence type="ECO:0000313" key="1">
    <source>
        <dbReference type="EMBL" id="KHQ50396.1"/>
    </source>
</evidence>
<reference evidence="1 2" key="1">
    <citation type="submission" date="2014-10" db="EMBL/GenBank/DDBJ databases">
        <title>Genome sequence of Ponticoccus sp. strain UMTAT08 isolated from clonal culture of toxic dinoflagellate Alexandrium tamiyavanichii.</title>
        <authorList>
            <person name="Gan H.Y."/>
            <person name="Muhd D.-D."/>
            <person name="Mohd Noor M.E."/>
            <person name="Yeong Y.S."/>
            <person name="Usup G."/>
        </authorList>
    </citation>
    <scope>NUCLEOTIDE SEQUENCE [LARGE SCALE GENOMIC DNA]</scope>
    <source>
        <strain evidence="1 2">UMTAT08</strain>
    </source>
</reference>
<sequence>MLWVMVWYIGMDIVQVEFETETLCEAAKAKLVEQHDIDRKNIACLKVRG</sequence>
<dbReference type="Proteomes" id="UP000030960">
    <property type="component" value="Unassembled WGS sequence"/>
</dbReference>
<organism evidence="1 2">
    <name type="scientific">Mameliella alba</name>
    <dbReference type="NCBI Taxonomy" id="561184"/>
    <lineage>
        <taxon>Bacteria</taxon>
        <taxon>Pseudomonadati</taxon>
        <taxon>Pseudomonadota</taxon>
        <taxon>Alphaproteobacteria</taxon>
        <taxon>Rhodobacterales</taxon>
        <taxon>Roseobacteraceae</taxon>
        <taxon>Mameliella</taxon>
    </lineage>
</organism>
<proteinExistence type="predicted"/>
<gene>
    <name evidence="1" type="ORF">OA50_05071</name>
</gene>
<protein>
    <submittedName>
        <fullName evidence="1">Uncharacterized protein</fullName>
    </submittedName>
</protein>
<accession>A0A0B3S1A1</accession>
<keyword evidence="2" id="KW-1185">Reference proteome</keyword>